<feature type="transmembrane region" description="Helical" evidence="17">
    <location>
        <begin position="109"/>
        <end position="132"/>
    </location>
</feature>
<dbReference type="GO" id="GO:0042773">
    <property type="term" value="P:ATP synthesis coupled electron transport"/>
    <property type="evidence" value="ECO:0007669"/>
    <property type="project" value="InterPro"/>
</dbReference>
<keyword evidence="11 17" id="KW-1133">Transmembrane helix</keyword>
<evidence type="ECO:0000259" key="19">
    <source>
        <dbReference type="Pfam" id="PF01059"/>
    </source>
</evidence>
<evidence type="ECO:0000256" key="14">
    <source>
        <dbReference type="ARBA" id="ARBA00023128"/>
    </source>
</evidence>
<feature type="domain" description="NADH:ubiquinone oxidoreductase chain 4 N-terminal" evidence="19">
    <location>
        <begin position="1"/>
        <end position="103"/>
    </location>
</feature>
<dbReference type="AlphaFoldDB" id="A0A1S5VK47"/>
<feature type="transmembrane region" description="Helical" evidence="17">
    <location>
        <begin position="82"/>
        <end position="102"/>
    </location>
</feature>
<evidence type="ECO:0000256" key="6">
    <source>
        <dbReference type="ARBA" id="ARBA00022448"/>
    </source>
</evidence>
<proteinExistence type="inferred from homology"/>
<keyword evidence="9" id="KW-1278">Translocase</keyword>
<name>A0A1S5VK47_9NEOP</name>
<evidence type="ECO:0000256" key="17">
    <source>
        <dbReference type="RuleBase" id="RU003297"/>
    </source>
</evidence>
<evidence type="ECO:0000259" key="18">
    <source>
        <dbReference type="Pfam" id="PF00361"/>
    </source>
</evidence>
<geneLocation type="mitochondrion" evidence="20"/>
<dbReference type="GO" id="GO:0003954">
    <property type="term" value="F:NADH dehydrogenase activity"/>
    <property type="evidence" value="ECO:0007669"/>
    <property type="project" value="TreeGrafter"/>
</dbReference>
<feature type="domain" description="NADH:quinone oxidoreductase/Mrp antiporter transmembrane" evidence="18">
    <location>
        <begin position="107"/>
        <end position="391"/>
    </location>
</feature>
<keyword evidence="12 17" id="KW-0520">NAD</keyword>
<dbReference type="GO" id="GO:0015990">
    <property type="term" value="P:electron transport coupled proton transport"/>
    <property type="evidence" value="ECO:0007669"/>
    <property type="project" value="TreeGrafter"/>
</dbReference>
<feature type="transmembrane region" description="Helical" evidence="17">
    <location>
        <begin position="423"/>
        <end position="446"/>
    </location>
</feature>
<evidence type="ECO:0000256" key="10">
    <source>
        <dbReference type="ARBA" id="ARBA00022982"/>
    </source>
</evidence>
<keyword evidence="10 17" id="KW-0249">Electron transport</keyword>
<feature type="transmembrane region" description="Helical" evidence="17">
    <location>
        <begin position="302"/>
        <end position="323"/>
    </location>
</feature>
<keyword evidence="7 17" id="KW-0679">Respiratory chain</keyword>
<evidence type="ECO:0000256" key="2">
    <source>
        <dbReference type="ARBA" id="ARBA00004225"/>
    </source>
</evidence>
<feature type="transmembrane region" description="Helical" evidence="17">
    <location>
        <begin position="378"/>
        <end position="402"/>
    </location>
</feature>
<comment type="function">
    <text evidence="17">Core subunit of the mitochondrial membrane respiratory chain NADH dehydrogenase (Complex I) which catalyzes electron transfer from NADH through the respiratory chain, using ubiquinone as an electron acceptor. Essential for the catalytic activity and assembly of complex I.</text>
</comment>
<feature type="transmembrane region" description="Helical" evidence="17">
    <location>
        <begin position="274"/>
        <end position="296"/>
    </location>
</feature>
<protein>
    <recommendedName>
        <fullName evidence="5 17">NADH-ubiquinone oxidoreductase chain 4</fullName>
        <ecNumber evidence="4 17">7.1.1.2</ecNumber>
    </recommendedName>
</protein>
<evidence type="ECO:0000256" key="11">
    <source>
        <dbReference type="ARBA" id="ARBA00022989"/>
    </source>
</evidence>
<dbReference type="EMBL" id="KY224390">
    <property type="protein sequence ID" value="AQP26351.1"/>
    <property type="molecule type" value="Genomic_DNA"/>
</dbReference>
<dbReference type="PANTHER" id="PTHR43507:SF20">
    <property type="entry name" value="NADH-UBIQUINONE OXIDOREDUCTASE CHAIN 4"/>
    <property type="match status" value="1"/>
</dbReference>
<accession>A0A1S5VK47</accession>
<feature type="transmembrane region" description="Helical" evidence="17">
    <location>
        <begin position="335"/>
        <end position="358"/>
    </location>
</feature>
<evidence type="ECO:0000256" key="3">
    <source>
        <dbReference type="ARBA" id="ARBA00009025"/>
    </source>
</evidence>
<evidence type="ECO:0000256" key="12">
    <source>
        <dbReference type="ARBA" id="ARBA00023027"/>
    </source>
</evidence>
<evidence type="ECO:0000256" key="13">
    <source>
        <dbReference type="ARBA" id="ARBA00023075"/>
    </source>
</evidence>
<evidence type="ECO:0000313" key="20">
    <source>
        <dbReference type="EMBL" id="AQP26351.1"/>
    </source>
</evidence>
<evidence type="ECO:0000256" key="1">
    <source>
        <dbReference type="ARBA" id="ARBA00003257"/>
    </source>
</evidence>
<dbReference type="EC" id="7.1.1.2" evidence="4 17"/>
<dbReference type="GO" id="GO:0048039">
    <property type="term" value="F:ubiquinone binding"/>
    <property type="evidence" value="ECO:0007669"/>
    <property type="project" value="TreeGrafter"/>
</dbReference>
<evidence type="ECO:0000256" key="9">
    <source>
        <dbReference type="ARBA" id="ARBA00022967"/>
    </source>
</evidence>
<keyword evidence="8 17" id="KW-0812">Transmembrane</keyword>
<feature type="transmembrane region" description="Helical" evidence="17">
    <location>
        <begin position="144"/>
        <end position="171"/>
    </location>
</feature>
<reference evidence="20" key="1">
    <citation type="journal article" date="2016" name="Mol. Biol. Evol.">
        <title>Mitochondrial Phylogenomics Resolves the Global Spread of Higher Termites, Ecosystem Engineers of the Tropics.</title>
        <authorList>
            <person name="Bourguignon T."/>
            <person name="Lo N."/>
            <person name="Sobotnik J."/>
            <person name="Ho S.Y."/>
            <person name="Iqbal N."/>
            <person name="Coissac E."/>
            <person name="Lee M."/>
            <person name="Jendryka M.M."/>
            <person name="Sillam-Dusses D."/>
            <person name="Krizkova B."/>
            <person name="Roisin Y."/>
            <person name="Evans T.A."/>
        </authorList>
    </citation>
    <scope>NUCLEOTIDE SEQUENCE</scope>
    <source>
        <strain evidence="20">IND1</strain>
    </source>
</reference>
<evidence type="ECO:0000256" key="15">
    <source>
        <dbReference type="ARBA" id="ARBA00023136"/>
    </source>
</evidence>
<keyword evidence="13 17" id="KW-0830">Ubiquinone</keyword>
<dbReference type="Pfam" id="PF00361">
    <property type="entry name" value="Proton_antipo_M"/>
    <property type="match status" value="1"/>
</dbReference>
<evidence type="ECO:0000256" key="16">
    <source>
        <dbReference type="ARBA" id="ARBA00049551"/>
    </source>
</evidence>
<organism evidence="20">
    <name type="scientific">Microtermes sp. C TB-2017</name>
    <dbReference type="NCBI Taxonomy" id="1934533"/>
    <lineage>
        <taxon>Eukaryota</taxon>
        <taxon>Metazoa</taxon>
        <taxon>Ecdysozoa</taxon>
        <taxon>Arthropoda</taxon>
        <taxon>Hexapoda</taxon>
        <taxon>Insecta</taxon>
        <taxon>Pterygota</taxon>
        <taxon>Neoptera</taxon>
        <taxon>Polyneoptera</taxon>
        <taxon>Dictyoptera</taxon>
        <taxon>Blattodea</taxon>
        <taxon>Blattoidea</taxon>
        <taxon>Termitoidae</taxon>
        <taxon>Termitidae</taxon>
        <taxon>Macrotermitinae</taxon>
        <taxon>Microtermes</taxon>
    </lineage>
</organism>
<gene>
    <name evidence="20" type="primary">nad4</name>
</gene>
<dbReference type="PRINTS" id="PR01437">
    <property type="entry name" value="NUOXDRDTASE4"/>
</dbReference>
<keyword evidence="6 17" id="KW-0813">Transport</keyword>
<keyword evidence="15 17" id="KW-0472">Membrane</keyword>
<dbReference type="GO" id="GO:0031966">
    <property type="term" value="C:mitochondrial membrane"/>
    <property type="evidence" value="ECO:0007669"/>
    <property type="project" value="UniProtKB-SubCell"/>
</dbReference>
<feature type="transmembrane region" description="Helical" evidence="17">
    <location>
        <begin position="56"/>
        <end position="76"/>
    </location>
</feature>
<comment type="function">
    <text evidence="1">Core subunit of the mitochondrial membrane respiratory chain NADH dehydrogenase (Complex I) that is believed to belong to the minimal assembly required for catalysis. Complex I functions in the transfer of electrons from NADH to the respiratory chain. The immediate electron acceptor for the enzyme is believed to be ubiquinone.</text>
</comment>
<dbReference type="GO" id="GO:0008137">
    <property type="term" value="F:NADH dehydrogenase (ubiquinone) activity"/>
    <property type="evidence" value="ECO:0007669"/>
    <property type="project" value="UniProtKB-UniRule"/>
</dbReference>
<comment type="similarity">
    <text evidence="3 17">Belongs to the complex I subunit 4 family.</text>
</comment>
<feature type="transmembrane region" description="Helical" evidence="17">
    <location>
        <begin position="27"/>
        <end position="44"/>
    </location>
</feature>
<dbReference type="Pfam" id="PF01059">
    <property type="entry name" value="Oxidored_q5_N"/>
    <property type="match status" value="1"/>
</dbReference>
<dbReference type="InterPro" id="IPR003918">
    <property type="entry name" value="NADH_UbQ_OxRdtase"/>
</dbReference>
<keyword evidence="14 17" id="KW-0496">Mitochondrion</keyword>
<feature type="transmembrane region" description="Helical" evidence="17">
    <location>
        <begin position="242"/>
        <end position="265"/>
    </location>
</feature>
<dbReference type="InterPro" id="IPR001750">
    <property type="entry name" value="ND/Mrp_TM"/>
</dbReference>
<sequence length="447" mass="50531">MLSFLCFLIFLIPLCLVSELWWLICSLLFFVSFLYFFSFPYFFCWGSLGYFLGCDLISYGLIFLSLWICVLMILASESVFRLVYFPGFFLFIVIFLTIMLYCTFSSISLLSFYIFFESSLIPTLFLILGWGYQPERVQAGIYLLFYTLLASLPLLVGILFVYNCLCSLCLFLLCGSGFLSGGLFYVCMVFAFLVSMPMFMVHLWLPSAHVEAPVSGSMILAGVLLKLGGYGLVRVFPVLFKFGFVFSFVWISLSLVGGFFVSLFCMRQTDLSSLIAYSSVAHMSMVIGGIMTLSYWGMCSSYVLMVAHGLCSSGLFCLSNISYERFGSRSLLVNSGLMSLMPSMTMWWFLLSACNMAAPPSLNLLGEIGLLSSLVSWSWLLMLVLVLLSFFSAAYTLYMYSYSQHGSIYSGLYTCSLGYAREFLLLFLHWFPLNFIILSVDVTVFWV</sequence>
<dbReference type="InterPro" id="IPR000260">
    <property type="entry name" value="NADH4_N"/>
</dbReference>
<evidence type="ECO:0000256" key="7">
    <source>
        <dbReference type="ARBA" id="ARBA00022660"/>
    </source>
</evidence>
<evidence type="ECO:0000256" key="4">
    <source>
        <dbReference type="ARBA" id="ARBA00012944"/>
    </source>
</evidence>
<evidence type="ECO:0000256" key="8">
    <source>
        <dbReference type="ARBA" id="ARBA00022692"/>
    </source>
</evidence>
<comment type="subcellular location">
    <subcellularLocation>
        <location evidence="2 17">Mitochondrion membrane</location>
        <topology evidence="2 17">Multi-pass membrane protein</topology>
    </subcellularLocation>
</comment>
<evidence type="ECO:0000256" key="5">
    <source>
        <dbReference type="ARBA" id="ARBA00021006"/>
    </source>
</evidence>
<dbReference type="PANTHER" id="PTHR43507">
    <property type="entry name" value="NADH-UBIQUINONE OXIDOREDUCTASE CHAIN 4"/>
    <property type="match status" value="1"/>
</dbReference>
<comment type="catalytic activity">
    <reaction evidence="16 17">
        <text>a ubiquinone + NADH + 5 H(+)(in) = a ubiquinol + NAD(+) + 4 H(+)(out)</text>
        <dbReference type="Rhea" id="RHEA:29091"/>
        <dbReference type="Rhea" id="RHEA-COMP:9565"/>
        <dbReference type="Rhea" id="RHEA-COMP:9566"/>
        <dbReference type="ChEBI" id="CHEBI:15378"/>
        <dbReference type="ChEBI" id="CHEBI:16389"/>
        <dbReference type="ChEBI" id="CHEBI:17976"/>
        <dbReference type="ChEBI" id="CHEBI:57540"/>
        <dbReference type="ChEBI" id="CHEBI:57945"/>
        <dbReference type="EC" id="7.1.1.2"/>
    </reaction>
</comment>